<keyword evidence="1" id="KW-0175">Coiled coil</keyword>
<accession>A0A066ZVW7</accession>
<dbReference type="SUPFAM" id="SSF55781">
    <property type="entry name" value="GAF domain-like"/>
    <property type="match status" value="1"/>
</dbReference>
<evidence type="ECO:0000256" key="1">
    <source>
        <dbReference type="SAM" id="Coils"/>
    </source>
</evidence>
<feature type="coiled-coil region" evidence="1">
    <location>
        <begin position="45"/>
        <end position="72"/>
    </location>
</feature>
<dbReference type="Gene3D" id="3.30.450.40">
    <property type="match status" value="1"/>
</dbReference>
<dbReference type="Proteomes" id="UP000027341">
    <property type="component" value="Unassembled WGS sequence"/>
</dbReference>
<organism evidence="2 3">
    <name type="scientific">Hydrogenovibrio marinus</name>
    <dbReference type="NCBI Taxonomy" id="28885"/>
    <lineage>
        <taxon>Bacteria</taxon>
        <taxon>Pseudomonadati</taxon>
        <taxon>Pseudomonadota</taxon>
        <taxon>Gammaproteobacteria</taxon>
        <taxon>Thiotrichales</taxon>
        <taxon>Piscirickettsiaceae</taxon>
        <taxon>Hydrogenovibrio</taxon>
    </lineage>
</organism>
<dbReference type="RefSeq" id="WP_029912552.1">
    <property type="nucleotide sequence ID" value="NZ_AP020335.1"/>
</dbReference>
<dbReference type="Pfam" id="PF04340">
    <property type="entry name" value="DUF484"/>
    <property type="match status" value="1"/>
</dbReference>
<dbReference type="InterPro" id="IPR007435">
    <property type="entry name" value="DUF484"/>
</dbReference>
<name>A0A066ZVW7_HYDMR</name>
<reference evidence="2 3" key="1">
    <citation type="submission" date="2014-04" db="EMBL/GenBank/DDBJ databases">
        <title>Draft genome sequence of Hydrogenovibrio marinus MH-110, a model organism for aerobic H2 metabolism.</title>
        <authorList>
            <person name="Cha H.J."/>
            <person name="Jo B.H."/>
            <person name="Hwang B.H."/>
        </authorList>
    </citation>
    <scope>NUCLEOTIDE SEQUENCE [LARGE SCALE GENOMIC DNA]</scope>
    <source>
        <strain evidence="2 3">MH-110</strain>
    </source>
</reference>
<proteinExistence type="predicted"/>
<evidence type="ECO:0000313" key="3">
    <source>
        <dbReference type="Proteomes" id="UP000027341"/>
    </source>
</evidence>
<comment type="caution">
    <text evidence="2">The sequence shown here is derived from an EMBL/GenBank/DDBJ whole genome shotgun (WGS) entry which is preliminary data.</text>
</comment>
<gene>
    <name evidence="2" type="ORF">EI16_09150</name>
</gene>
<dbReference type="PANTHER" id="PTHR38765">
    <property type="entry name" value="DUF484 DOMAIN-CONTAINING PROTEIN"/>
    <property type="match status" value="1"/>
</dbReference>
<dbReference type="InterPro" id="IPR029016">
    <property type="entry name" value="GAF-like_dom_sf"/>
</dbReference>
<evidence type="ECO:0008006" key="4">
    <source>
        <dbReference type="Google" id="ProtNLM"/>
    </source>
</evidence>
<protein>
    <recommendedName>
        <fullName evidence="4">Phytochrome sensor protein</fullName>
    </recommendedName>
</protein>
<keyword evidence="3" id="KW-1185">Reference proteome</keyword>
<dbReference type="STRING" id="28885.EI16_09150"/>
<dbReference type="EMBL" id="JMIU01000001">
    <property type="protein sequence ID" value="KDN96424.1"/>
    <property type="molecule type" value="Genomic_DNA"/>
</dbReference>
<evidence type="ECO:0000313" key="2">
    <source>
        <dbReference type="EMBL" id="KDN96424.1"/>
    </source>
</evidence>
<dbReference type="AlphaFoldDB" id="A0A066ZVW7"/>
<dbReference type="PANTHER" id="PTHR38765:SF1">
    <property type="entry name" value="DUF484 DOMAIN-CONTAINING PROTEIN"/>
    <property type="match status" value="1"/>
</dbReference>
<sequence>MSSLINDIHAEDVANYLNQNRQFFHVFPNLLDELSLPHPKTGQEISLLERQVYQLREQRDRLQVEIATLKDIAGENGKLLHNVYTLSNALLSAQTEQDAVDVVYEVMQETFQVEFVSLMSWELPNQSLKGMNQLGISQQWAETLKSTLRVGRPACGLVENEWQKGLFATSEKMESVCVIPLGNHRIWGVLALGSPVDRFKPDLGTYFLEVMGEMVTQRLQRLF</sequence>